<dbReference type="STRING" id="1122159.SAMN02745246_02346"/>
<protein>
    <submittedName>
        <fullName evidence="2">Uncharacterized protein</fullName>
    </submittedName>
</protein>
<keyword evidence="1" id="KW-0472">Membrane</keyword>
<dbReference type="AlphaFoldDB" id="A0A4Q0PJG1"/>
<reference evidence="2 3" key="1">
    <citation type="submission" date="2018-07" db="EMBL/GenBank/DDBJ databases">
        <title>Leeuwenhoekiella genomics.</title>
        <authorList>
            <person name="Tahon G."/>
            <person name="Willems A."/>
        </authorList>
    </citation>
    <scope>NUCLEOTIDE SEQUENCE [LARGE SCALE GENOMIC DNA]</scope>
    <source>
        <strain evidence="2 3">LMG 1345</strain>
    </source>
</reference>
<evidence type="ECO:0000256" key="1">
    <source>
        <dbReference type="SAM" id="Phobius"/>
    </source>
</evidence>
<keyword evidence="1" id="KW-0812">Transmembrane</keyword>
<dbReference type="RefSeq" id="WP_073099409.1">
    <property type="nucleotide sequence ID" value="NZ_QOVL01000018.1"/>
</dbReference>
<gene>
    <name evidence="2" type="ORF">DSL99_3143</name>
</gene>
<feature type="transmembrane region" description="Helical" evidence="1">
    <location>
        <begin position="43"/>
        <end position="64"/>
    </location>
</feature>
<feature type="transmembrane region" description="Helical" evidence="1">
    <location>
        <begin position="6"/>
        <end position="22"/>
    </location>
</feature>
<sequence>MNILHITALLLFAGISFLFWKLTRKHFKNEYGKNNWNSWKTRLFYWQGTLAVGTAGTFVILYLLQWSQIINCYTT</sequence>
<dbReference type="EMBL" id="QOVL01000018">
    <property type="protein sequence ID" value="RXG26833.1"/>
    <property type="molecule type" value="Genomic_DNA"/>
</dbReference>
<name>A0A4Q0PJG1_9FLAO</name>
<keyword evidence="1" id="KW-1133">Transmembrane helix</keyword>
<organism evidence="2 3">
    <name type="scientific">Leeuwenhoekiella marinoflava</name>
    <dbReference type="NCBI Taxonomy" id="988"/>
    <lineage>
        <taxon>Bacteria</taxon>
        <taxon>Pseudomonadati</taxon>
        <taxon>Bacteroidota</taxon>
        <taxon>Flavobacteriia</taxon>
        <taxon>Flavobacteriales</taxon>
        <taxon>Flavobacteriaceae</taxon>
        <taxon>Leeuwenhoekiella</taxon>
    </lineage>
</organism>
<comment type="caution">
    <text evidence="2">The sequence shown here is derived from an EMBL/GenBank/DDBJ whole genome shotgun (WGS) entry which is preliminary data.</text>
</comment>
<evidence type="ECO:0000313" key="3">
    <source>
        <dbReference type="Proteomes" id="UP000290608"/>
    </source>
</evidence>
<dbReference type="Proteomes" id="UP000290608">
    <property type="component" value="Unassembled WGS sequence"/>
</dbReference>
<evidence type="ECO:0000313" key="2">
    <source>
        <dbReference type="EMBL" id="RXG26833.1"/>
    </source>
</evidence>
<accession>A0A4Q0PJG1</accession>
<proteinExistence type="predicted"/>